<gene>
    <name evidence="2" type="ORF">POCTA_138.1.T1110168</name>
</gene>
<dbReference type="Proteomes" id="UP000683925">
    <property type="component" value="Unassembled WGS sequence"/>
</dbReference>
<comment type="caution">
    <text evidence="2">The sequence shown here is derived from an EMBL/GenBank/DDBJ whole genome shotgun (WGS) entry which is preliminary data.</text>
</comment>
<dbReference type="GO" id="GO:0005096">
    <property type="term" value="F:GTPase activator activity"/>
    <property type="evidence" value="ECO:0007669"/>
    <property type="project" value="InterPro"/>
</dbReference>
<dbReference type="GO" id="GO:0007023">
    <property type="term" value="P:post-chaperonin tubulin folding pathway"/>
    <property type="evidence" value="ECO:0007669"/>
    <property type="project" value="InterPro"/>
</dbReference>
<dbReference type="AlphaFoldDB" id="A0A8S1X6P0"/>
<organism evidence="2 3">
    <name type="scientific">Paramecium octaurelia</name>
    <dbReference type="NCBI Taxonomy" id="43137"/>
    <lineage>
        <taxon>Eukaryota</taxon>
        <taxon>Sar</taxon>
        <taxon>Alveolata</taxon>
        <taxon>Ciliophora</taxon>
        <taxon>Intramacronucleata</taxon>
        <taxon>Oligohymenophorea</taxon>
        <taxon>Peniculida</taxon>
        <taxon>Parameciidae</taxon>
        <taxon>Paramecium</taxon>
    </lineage>
</organism>
<dbReference type="GO" id="GO:0000226">
    <property type="term" value="P:microtubule cytoskeleton organization"/>
    <property type="evidence" value="ECO:0007669"/>
    <property type="project" value="TreeGrafter"/>
</dbReference>
<dbReference type="Pfam" id="PF12612">
    <property type="entry name" value="TFCD_C"/>
    <property type="match status" value="1"/>
</dbReference>
<dbReference type="InterPro" id="IPR033162">
    <property type="entry name" value="TBCD"/>
</dbReference>
<dbReference type="InterPro" id="IPR022577">
    <property type="entry name" value="TBCD_C"/>
</dbReference>
<feature type="domain" description="Tubulin-folding cofactor D C-terminal" evidence="1">
    <location>
        <begin position="92"/>
        <end position="310"/>
    </location>
</feature>
<accession>A0A8S1X6P0</accession>
<keyword evidence="3" id="KW-1185">Reference proteome</keyword>
<dbReference type="PANTHER" id="PTHR12658">
    <property type="entry name" value="BETA-TUBULIN COFACTOR D"/>
    <property type="match status" value="1"/>
</dbReference>
<name>A0A8S1X6P0_PAROT</name>
<dbReference type="GO" id="GO:0048487">
    <property type="term" value="F:beta-tubulin binding"/>
    <property type="evidence" value="ECO:0007669"/>
    <property type="project" value="InterPro"/>
</dbReference>
<dbReference type="EMBL" id="CAJJDP010000111">
    <property type="protein sequence ID" value="CAD8196419.1"/>
    <property type="molecule type" value="Genomic_DNA"/>
</dbReference>
<dbReference type="GO" id="GO:0007021">
    <property type="term" value="P:tubulin complex assembly"/>
    <property type="evidence" value="ECO:0007669"/>
    <property type="project" value="InterPro"/>
</dbReference>
<sequence>MIYHAQNIQSIFKFSIALLFSEIKQNLSQYNCNSSTIPIIDCILYAMLDYTVNKKGDVGLFIRENSIIAIQSIITKKSNQQYYIINEQYIIKIIGQLLQQLCEKIDRVRLLAGSVLQDLFKSVLPKLQQFENYEQISAIFSTANLQQTIIKDQERVDQKFQSEIIEAEIRNLKHFLQNIGKTDLIYHWNLPHCCYRQIVPILAYPTFFRYILTGLCISVGGISESIQKYSEEALVQYIHLNQNLDLLMTNLIEILKLYELDDRVVLPLFKTASLVLQKEEIQSLPMVKEYTQTLFQLIYKETHKSQSINKLAASVQLTIDILSINIILFHQFIQHIFNIITSEQIIRFIFFQIYQRQENNQPKHFTYVSLDNEDLISMNNYCLLQDYLLQTDWLSEELDNNIEQCRIQLKQLLNFSVQIKYNFLNLILI</sequence>
<reference evidence="2" key="1">
    <citation type="submission" date="2021-01" db="EMBL/GenBank/DDBJ databases">
        <authorList>
            <consortium name="Genoscope - CEA"/>
            <person name="William W."/>
        </authorList>
    </citation>
    <scope>NUCLEOTIDE SEQUENCE</scope>
</reference>
<dbReference type="OrthoDB" id="269822at2759"/>
<evidence type="ECO:0000259" key="1">
    <source>
        <dbReference type="Pfam" id="PF12612"/>
    </source>
</evidence>
<dbReference type="PANTHER" id="PTHR12658:SF0">
    <property type="entry name" value="TUBULIN-SPECIFIC CHAPERONE D"/>
    <property type="match status" value="1"/>
</dbReference>
<evidence type="ECO:0000313" key="3">
    <source>
        <dbReference type="Proteomes" id="UP000683925"/>
    </source>
</evidence>
<proteinExistence type="predicted"/>
<evidence type="ECO:0000313" key="2">
    <source>
        <dbReference type="EMBL" id="CAD8196419.1"/>
    </source>
</evidence>
<protein>
    <recommendedName>
        <fullName evidence="1">Tubulin-folding cofactor D C-terminal domain-containing protein</fullName>
    </recommendedName>
</protein>